<feature type="compositionally biased region" description="Basic residues" evidence="1">
    <location>
        <begin position="93"/>
        <end position="105"/>
    </location>
</feature>
<feature type="region of interest" description="Disordered" evidence="1">
    <location>
        <begin position="25"/>
        <end position="181"/>
    </location>
</feature>
<feature type="compositionally biased region" description="Basic and acidic residues" evidence="1">
    <location>
        <begin position="75"/>
        <end position="88"/>
    </location>
</feature>
<protein>
    <submittedName>
        <fullName evidence="2">Uncharacterized protein</fullName>
    </submittedName>
</protein>
<evidence type="ECO:0000256" key="1">
    <source>
        <dbReference type="SAM" id="MobiDB-lite"/>
    </source>
</evidence>
<sequence length="228" mass="25025">MRNSSSWNPFQISRGRIRLAKEEPRALSSLPICDMHSHTQRGLRDHRHEKSADSLRLRLPAPPPPPPPPPPPRRSSREREKVRDDSRIPRTISRGHRLSKTRHGRASSAGWEPSLPRPPPCRQVTSPSSDVAGDGRPWTPTAEKCRRLLLRRQQESSTLDGPTGPGSIDGENEPGRAVTASRCLSAKGHRSAAKGLPHNRAEACALFLPGYSEGKVSNGALGPTLNQM</sequence>
<dbReference type="Gramene" id="Mp7g14120.1">
    <property type="protein sequence ID" value="Mp7g14120.1.cds"/>
    <property type="gene ID" value="Mp7g14120"/>
</dbReference>
<evidence type="ECO:0000313" key="2">
    <source>
        <dbReference type="EMBL" id="PTQ46993.1"/>
    </source>
</evidence>
<proteinExistence type="predicted"/>
<keyword evidence="3" id="KW-1185">Reference proteome</keyword>
<reference evidence="3" key="1">
    <citation type="journal article" date="2017" name="Cell">
        <title>Insights into land plant evolution garnered from the Marchantia polymorpha genome.</title>
        <authorList>
            <person name="Bowman J.L."/>
            <person name="Kohchi T."/>
            <person name="Yamato K.T."/>
            <person name="Jenkins J."/>
            <person name="Shu S."/>
            <person name="Ishizaki K."/>
            <person name="Yamaoka S."/>
            <person name="Nishihama R."/>
            <person name="Nakamura Y."/>
            <person name="Berger F."/>
            <person name="Adam C."/>
            <person name="Aki S.S."/>
            <person name="Althoff F."/>
            <person name="Araki T."/>
            <person name="Arteaga-Vazquez M.A."/>
            <person name="Balasubrmanian S."/>
            <person name="Barry K."/>
            <person name="Bauer D."/>
            <person name="Boehm C.R."/>
            <person name="Briginshaw L."/>
            <person name="Caballero-Perez J."/>
            <person name="Catarino B."/>
            <person name="Chen F."/>
            <person name="Chiyoda S."/>
            <person name="Chovatia M."/>
            <person name="Davies K.M."/>
            <person name="Delmans M."/>
            <person name="Demura T."/>
            <person name="Dierschke T."/>
            <person name="Dolan L."/>
            <person name="Dorantes-Acosta A.E."/>
            <person name="Eklund D.M."/>
            <person name="Florent S.N."/>
            <person name="Flores-Sandoval E."/>
            <person name="Fujiyama A."/>
            <person name="Fukuzawa H."/>
            <person name="Galik B."/>
            <person name="Grimanelli D."/>
            <person name="Grimwood J."/>
            <person name="Grossniklaus U."/>
            <person name="Hamada T."/>
            <person name="Haseloff J."/>
            <person name="Hetherington A.J."/>
            <person name="Higo A."/>
            <person name="Hirakawa Y."/>
            <person name="Hundley H.N."/>
            <person name="Ikeda Y."/>
            <person name="Inoue K."/>
            <person name="Inoue S.I."/>
            <person name="Ishida S."/>
            <person name="Jia Q."/>
            <person name="Kakita M."/>
            <person name="Kanazawa T."/>
            <person name="Kawai Y."/>
            <person name="Kawashima T."/>
            <person name="Kennedy M."/>
            <person name="Kinose K."/>
            <person name="Kinoshita T."/>
            <person name="Kohara Y."/>
            <person name="Koide E."/>
            <person name="Komatsu K."/>
            <person name="Kopischke S."/>
            <person name="Kubo M."/>
            <person name="Kyozuka J."/>
            <person name="Lagercrantz U."/>
            <person name="Lin S.S."/>
            <person name="Lindquist E."/>
            <person name="Lipzen A.M."/>
            <person name="Lu C.W."/>
            <person name="De Luna E."/>
            <person name="Martienssen R.A."/>
            <person name="Minamino N."/>
            <person name="Mizutani M."/>
            <person name="Mizutani M."/>
            <person name="Mochizuki N."/>
            <person name="Monte I."/>
            <person name="Mosher R."/>
            <person name="Nagasaki H."/>
            <person name="Nakagami H."/>
            <person name="Naramoto S."/>
            <person name="Nishitani K."/>
            <person name="Ohtani M."/>
            <person name="Okamoto T."/>
            <person name="Okumura M."/>
            <person name="Phillips J."/>
            <person name="Pollak B."/>
            <person name="Reinders A."/>
            <person name="Rovekamp M."/>
            <person name="Sano R."/>
            <person name="Sawa S."/>
            <person name="Schmid M.W."/>
            <person name="Shirakawa M."/>
            <person name="Solano R."/>
            <person name="Spunde A."/>
            <person name="Suetsugu N."/>
            <person name="Sugano S."/>
            <person name="Sugiyama A."/>
            <person name="Sun R."/>
            <person name="Suzuki Y."/>
            <person name="Takenaka M."/>
            <person name="Takezawa D."/>
            <person name="Tomogane H."/>
            <person name="Tsuzuki M."/>
            <person name="Ueda T."/>
            <person name="Umeda M."/>
            <person name="Ward J.M."/>
            <person name="Watanabe Y."/>
            <person name="Yazaki K."/>
            <person name="Yokoyama R."/>
            <person name="Yoshitake Y."/>
            <person name="Yotsui I."/>
            <person name="Zachgo S."/>
            <person name="Schmutz J."/>
        </authorList>
    </citation>
    <scope>NUCLEOTIDE SEQUENCE [LARGE SCALE GENOMIC DNA]</scope>
    <source>
        <strain evidence="3">Tak-1</strain>
    </source>
</reference>
<dbReference type="AlphaFoldDB" id="A0A2R6XLK6"/>
<dbReference type="Proteomes" id="UP000244005">
    <property type="component" value="Unassembled WGS sequence"/>
</dbReference>
<accession>A0A2R6XLK6</accession>
<name>A0A2R6XLK6_MARPO</name>
<organism evidence="2 3">
    <name type="scientific">Marchantia polymorpha</name>
    <name type="common">Common liverwort</name>
    <name type="synonym">Marchantia aquatica</name>
    <dbReference type="NCBI Taxonomy" id="3197"/>
    <lineage>
        <taxon>Eukaryota</taxon>
        <taxon>Viridiplantae</taxon>
        <taxon>Streptophyta</taxon>
        <taxon>Embryophyta</taxon>
        <taxon>Marchantiophyta</taxon>
        <taxon>Marchantiopsida</taxon>
        <taxon>Marchantiidae</taxon>
        <taxon>Marchantiales</taxon>
        <taxon>Marchantiaceae</taxon>
        <taxon>Marchantia</taxon>
    </lineage>
</organism>
<feature type="compositionally biased region" description="Basic and acidic residues" evidence="1">
    <location>
        <begin position="42"/>
        <end position="56"/>
    </location>
</feature>
<evidence type="ECO:0000313" key="3">
    <source>
        <dbReference type="Proteomes" id="UP000244005"/>
    </source>
</evidence>
<feature type="compositionally biased region" description="Pro residues" evidence="1">
    <location>
        <begin position="60"/>
        <end position="73"/>
    </location>
</feature>
<dbReference type="EMBL" id="KZ772681">
    <property type="protein sequence ID" value="PTQ46993.1"/>
    <property type="molecule type" value="Genomic_DNA"/>
</dbReference>
<gene>
    <name evidence="2" type="ORF">MARPO_0009s0097</name>
</gene>